<dbReference type="InterPro" id="IPR036390">
    <property type="entry name" value="WH_DNA-bd_sf"/>
</dbReference>
<dbReference type="RefSeq" id="WP_090842416.1">
    <property type="nucleotide sequence ID" value="NZ_FNIL01000004.1"/>
</dbReference>
<evidence type="ECO:0000259" key="5">
    <source>
        <dbReference type="PROSITE" id="PS50042"/>
    </source>
</evidence>
<dbReference type="GO" id="GO:0003677">
    <property type="term" value="F:DNA binding"/>
    <property type="evidence" value="ECO:0007669"/>
    <property type="project" value="UniProtKB-KW"/>
</dbReference>
<dbReference type="OrthoDB" id="9810708at2"/>
<dbReference type="Pfam" id="PF13545">
    <property type="entry name" value="HTH_Crp_2"/>
    <property type="match status" value="1"/>
</dbReference>
<dbReference type="InterPro" id="IPR014710">
    <property type="entry name" value="RmlC-like_jellyroll"/>
</dbReference>
<keyword evidence="8" id="KW-1185">Reference proteome</keyword>
<dbReference type="CDD" id="cd00038">
    <property type="entry name" value="CAP_ED"/>
    <property type="match status" value="1"/>
</dbReference>
<proteinExistence type="predicted"/>
<evidence type="ECO:0000256" key="4">
    <source>
        <dbReference type="ARBA" id="ARBA00023163"/>
    </source>
</evidence>
<dbReference type="EMBL" id="FNIL01000004">
    <property type="protein sequence ID" value="SDN84325.1"/>
    <property type="molecule type" value="Genomic_DNA"/>
</dbReference>
<dbReference type="InterPro" id="IPR036388">
    <property type="entry name" value="WH-like_DNA-bd_sf"/>
</dbReference>
<keyword evidence="2" id="KW-0238">DNA-binding</keyword>
<dbReference type="PANTHER" id="PTHR24567:SF74">
    <property type="entry name" value="HTH-TYPE TRANSCRIPTIONAL REGULATOR ARCR"/>
    <property type="match status" value="1"/>
</dbReference>
<dbReference type="STRING" id="745820.SAMN04488053_1048"/>
<dbReference type="InterPro" id="IPR050397">
    <property type="entry name" value="Env_Response_Regulators"/>
</dbReference>
<dbReference type="GO" id="GO:0003700">
    <property type="term" value="F:DNA-binding transcription factor activity"/>
    <property type="evidence" value="ECO:0007669"/>
    <property type="project" value="TreeGrafter"/>
</dbReference>
<name>A0A1H0EPQ6_9BACI</name>
<reference evidence="8" key="1">
    <citation type="submission" date="2016-10" db="EMBL/GenBank/DDBJ databases">
        <authorList>
            <person name="Varghese N."/>
            <person name="Submissions S."/>
        </authorList>
    </citation>
    <scope>NUCLEOTIDE SEQUENCE [LARGE SCALE GENOMIC DNA]</scope>
    <source>
        <strain evidence="8">CGMCC 1.10369</strain>
    </source>
</reference>
<dbReference type="PROSITE" id="PS50042">
    <property type="entry name" value="CNMP_BINDING_3"/>
    <property type="match status" value="1"/>
</dbReference>
<dbReference type="Proteomes" id="UP000198778">
    <property type="component" value="Unassembled WGS sequence"/>
</dbReference>
<dbReference type="PRINTS" id="PR00034">
    <property type="entry name" value="HTHCRP"/>
</dbReference>
<dbReference type="InterPro" id="IPR018490">
    <property type="entry name" value="cNMP-bd_dom_sf"/>
</dbReference>
<feature type="domain" description="Cyclic nucleotide-binding" evidence="5">
    <location>
        <begin position="11"/>
        <end position="131"/>
    </location>
</feature>
<dbReference type="Pfam" id="PF00027">
    <property type="entry name" value="cNMP_binding"/>
    <property type="match status" value="1"/>
</dbReference>
<accession>A0A1H0EPQ6</accession>
<evidence type="ECO:0000259" key="6">
    <source>
        <dbReference type="PROSITE" id="PS51063"/>
    </source>
</evidence>
<dbReference type="SUPFAM" id="SSF46785">
    <property type="entry name" value="Winged helix' DNA-binding domain"/>
    <property type="match status" value="1"/>
</dbReference>
<dbReference type="SMART" id="SM00100">
    <property type="entry name" value="cNMP"/>
    <property type="match status" value="1"/>
</dbReference>
<dbReference type="PANTHER" id="PTHR24567">
    <property type="entry name" value="CRP FAMILY TRANSCRIPTIONAL REGULATORY PROTEIN"/>
    <property type="match status" value="1"/>
</dbReference>
<evidence type="ECO:0000313" key="8">
    <source>
        <dbReference type="Proteomes" id="UP000198778"/>
    </source>
</evidence>
<dbReference type="SUPFAM" id="SSF51206">
    <property type="entry name" value="cAMP-binding domain-like"/>
    <property type="match status" value="1"/>
</dbReference>
<dbReference type="Gene3D" id="1.10.10.10">
    <property type="entry name" value="Winged helix-like DNA-binding domain superfamily/Winged helix DNA-binding domain"/>
    <property type="match status" value="1"/>
</dbReference>
<protein>
    <submittedName>
        <fullName evidence="7">CRP/FNR family transcriptional regulator, anaerobic regulatory protein</fullName>
    </submittedName>
</protein>
<dbReference type="InterPro" id="IPR012318">
    <property type="entry name" value="HTH_CRP"/>
</dbReference>
<feature type="domain" description="HTH crp-type" evidence="6">
    <location>
        <begin position="145"/>
        <end position="218"/>
    </location>
</feature>
<dbReference type="PROSITE" id="PS51063">
    <property type="entry name" value="HTH_CRP_2"/>
    <property type="match status" value="1"/>
</dbReference>
<keyword evidence="4" id="KW-0804">Transcription</keyword>
<dbReference type="GO" id="GO:0005829">
    <property type="term" value="C:cytosol"/>
    <property type="evidence" value="ECO:0007669"/>
    <property type="project" value="TreeGrafter"/>
</dbReference>
<sequence length="236" mass="26990">MPKQEFKLRRFFDQLSDKNKELLLSKGTKKKFERGTTLFSEGEQPDHVYLVRSGMVRLSKMTIDGKEFSLHLKQAGELVGEVGLFNQMAISVTATVAEDAELVRFDRLVLEKLFEENGEIAVAFMKWFATHTQSTQSKFRDLILCGKKGGLYSTLIRFSNSYGEEHSQGTLIKVQLTNQDIAQFIGTTREGVNRLMNELKKEDVIAYENNYILLKNIHYLKEFLQCGDCPVEVCTI</sequence>
<gene>
    <name evidence="7" type="ORF">SAMN04488053_1048</name>
</gene>
<dbReference type="InterPro" id="IPR000595">
    <property type="entry name" value="cNMP-bd_dom"/>
</dbReference>
<dbReference type="SMART" id="SM00419">
    <property type="entry name" value="HTH_CRP"/>
    <property type="match status" value="1"/>
</dbReference>
<dbReference type="AlphaFoldDB" id="A0A1H0EPQ6"/>
<dbReference type="Gene3D" id="2.60.120.10">
    <property type="entry name" value="Jelly Rolls"/>
    <property type="match status" value="1"/>
</dbReference>
<keyword evidence="3" id="KW-0010">Activator</keyword>
<organism evidence="7 8">
    <name type="scientific">Alkalicoccus daliensis</name>
    <dbReference type="NCBI Taxonomy" id="745820"/>
    <lineage>
        <taxon>Bacteria</taxon>
        <taxon>Bacillati</taxon>
        <taxon>Bacillota</taxon>
        <taxon>Bacilli</taxon>
        <taxon>Bacillales</taxon>
        <taxon>Bacillaceae</taxon>
        <taxon>Alkalicoccus</taxon>
    </lineage>
</organism>
<keyword evidence="1" id="KW-0805">Transcription regulation</keyword>
<evidence type="ECO:0000256" key="1">
    <source>
        <dbReference type="ARBA" id="ARBA00023015"/>
    </source>
</evidence>
<evidence type="ECO:0000313" key="7">
    <source>
        <dbReference type="EMBL" id="SDN84325.1"/>
    </source>
</evidence>
<dbReference type="CDD" id="cd00092">
    <property type="entry name" value="HTH_CRP"/>
    <property type="match status" value="1"/>
</dbReference>
<evidence type="ECO:0000256" key="2">
    <source>
        <dbReference type="ARBA" id="ARBA00023125"/>
    </source>
</evidence>
<evidence type="ECO:0000256" key="3">
    <source>
        <dbReference type="ARBA" id="ARBA00023159"/>
    </source>
</evidence>